<reference evidence="3" key="1">
    <citation type="journal article" date="2019" name="Int. J. Syst. Evol. Microbiol.">
        <title>The Global Catalogue of Microorganisms (GCM) 10K type strain sequencing project: providing services to taxonomists for standard genome sequencing and annotation.</title>
        <authorList>
            <consortium name="The Broad Institute Genomics Platform"/>
            <consortium name="The Broad Institute Genome Sequencing Center for Infectious Disease"/>
            <person name="Wu L."/>
            <person name="Ma J."/>
        </authorList>
    </citation>
    <scope>NUCLEOTIDE SEQUENCE [LARGE SCALE GENOMIC DNA]</scope>
    <source>
        <strain evidence="3">KACC 12597</strain>
    </source>
</reference>
<comment type="caution">
    <text evidence="2">The sequence shown here is derived from an EMBL/GenBank/DDBJ whole genome shotgun (WGS) entry which is preliminary data.</text>
</comment>
<evidence type="ECO:0000256" key="1">
    <source>
        <dbReference type="SAM" id="MobiDB-lite"/>
    </source>
</evidence>
<keyword evidence="3" id="KW-1185">Reference proteome</keyword>
<dbReference type="EMBL" id="JBHUHX010000048">
    <property type="protein sequence ID" value="MFD2113362.1"/>
    <property type="molecule type" value="Genomic_DNA"/>
</dbReference>
<dbReference type="Proteomes" id="UP001597337">
    <property type="component" value="Unassembled WGS sequence"/>
</dbReference>
<evidence type="ECO:0000313" key="3">
    <source>
        <dbReference type="Proteomes" id="UP001597337"/>
    </source>
</evidence>
<evidence type="ECO:0000313" key="2">
    <source>
        <dbReference type="EMBL" id="MFD2113362.1"/>
    </source>
</evidence>
<organism evidence="2 3">
    <name type="scientific">Thiorhodococcus fuscus</name>
    <dbReference type="NCBI Taxonomy" id="527200"/>
    <lineage>
        <taxon>Bacteria</taxon>
        <taxon>Pseudomonadati</taxon>
        <taxon>Pseudomonadota</taxon>
        <taxon>Gammaproteobacteria</taxon>
        <taxon>Chromatiales</taxon>
        <taxon>Chromatiaceae</taxon>
        <taxon>Thiorhodococcus</taxon>
    </lineage>
</organism>
<evidence type="ECO:0008006" key="4">
    <source>
        <dbReference type="Google" id="ProtNLM"/>
    </source>
</evidence>
<sequence>MAAQVLREQASADQRPGEDSGLEVPIAKTTGEVIALAKHYVESCYLGTPGFRGAHLVGSIIHSDRNALFPTYRDVDIAIVLDRVEYQEIEEVEQEGYVLECILSSSARYASADAILALPGMACNLERNSVLVDPDGYLTDIHRRVAAEFSARRWVKIRTEDGVRCARSALDAMRQAANPAEAVHTLGEFIMHCSESITVAHLNPPTHRRTLANLKALLSTPEELALYEEILTAFGVERISEHEARLFLDQCLQAFDRAIEVKRSPVPFEWKLDPCIRDYLKRGTLEMIEEGAHRESLFWIALFFMISTLAIQQDGTPEERPIYGARLMHFLQALGLESPTAIEKRIQLCSELLGKVDGYVDRFVATSPALKD</sequence>
<name>A0ABW4YCK1_9GAMM</name>
<proteinExistence type="predicted"/>
<gene>
    <name evidence="2" type="ORF">ACFSJC_16050</name>
</gene>
<accession>A0ABW4YCK1</accession>
<protein>
    <recommendedName>
        <fullName evidence="4">Nucleotidyltransferase</fullName>
    </recommendedName>
</protein>
<feature type="region of interest" description="Disordered" evidence="1">
    <location>
        <begin position="1"/>
        <end position="22"/>
    </location>
</feature>
<dbReference type="RefSeq" id="WP_386028157.1">
    <property type="nucleotide sequence ID" value="NZ_JBHUHX010000048.1"/>
</dbReference>